<evidence type="ECO:0000256" key="1">
    <source>
        <dbReference type="SAM" id="MobiDB-lite"/>
    </source>
</evidence>
<proteinExistence type="predicted"/>
<accession>A0A9P4T4C1</accession>
<gene>
    <name evidence="2" type="ORF">E8E13_000245</name>
</gene>
<organism evidence="2 3">
    <name type="scientific">Curvularia kusanoi</name>
    <name type="common">Cochliobolus kusanoi</name>
    <dbReference type="NCBI Taxonomy" id="90978"/>
    <lineage>
        <taxon>Eukaryota</taxon>
        <taxon>Fungi</taxon>
        <taxon>Dikarya</taxon>
        <taxon>Ascomycota</taxon>
        <taxon>Pezizomycotina</taxon>
        <taxon>Dothideomycetes</taxon>
        <taxon>Pleosporomycetidae</taxon>
        <taxon>Pleosporales</taxon>
        <taxon>Pleosporineae</taxon>
        <taxon>Pleosporaceae</taxon>
        <taxon>Curvularia</taxon>
    </lineage>
</organism>
<name>A0A9P4T4C1_CURKU</name>
<feature type="compositionally biased region" description="Basic residues" evidence="1">
    <location>
        <begin position="11"/>
        <end position="29"/>
    </location>
</feature>
<dbReference type="Proteomes" id="UP000801428">
    <property type="component" value="Unassembled WGS sequence"/>
</dbReference>
<feature type="compositionally biased region" description="Low complexity" evidence="1">
    <location>
        <begin position="50"/>
        <end position="63"/>
    </location>
</feature>
<evidence type="ECO:0000313" key="3">
    <source>
        <dbReference type="Proteomes" id="UP000801428"/>
    </source>
</evidence>
<feature type="compositionally biased region" description="Polar residues" evidence="1">
    <location>
        <begin position="1"/>
        <end position="10"/>
    </location>
</feature>
<reference evidence="2" key="1">
    <citation type="submission" date="2019-04" db="EMBL/GenBank/DDBJ databases">
        <title>Sequencing of skin fungus with MAO and IRED activity.</title>
        <authorList>
            <person name="Marsaioli A.J."/>
            <person name="Bonatto J.M.C."/>
            <person name="Reis Junior O."/>
        </authorList>
    </citation>
    <scope>NUCLEOTIDE SEQUENCE</scope>
    <source>
        <strain evidence="2">30M1</strain>
    </source>
</reference>
<sequence>MTVSNNNRSCRATRRNAHSRVLTHSRQTGHLRQSDLLGHFGPAPPPVTRQSEASSQSGLSSQSAPTLQSAPTPELAPILLSAPTLHSASTPQAASLNLHLSLGFTPANGAHADCRRLTRQASRYLLTEQSEATPTVVPQASTVISRTHPMVVPAPLSFDRSELYIVPEFMIPMAATNGSDESPTIQVADDITNSVATSAQHDPDISSGLLSIFEEMSPKEQMEKGLSIQWAYWQSKKGNKEGDVVRVANGAISDTISRLVTNKLWSNAELRAKLIEMVRKKISNPSVCIGSYPRIVQASTGEGFYACKPCIRAQLPCARFQITKVPRHVMIGGQSTIIHRPQNTVFLASLPGKGLSDHVDLRHLKRPSDKGYYVREGSNAN</sequence>
<evidence type="ECO:0000313" key="2">
    <source>
        <dbReference type="EMBL" id="KAF2993127.1"/>
    </source>
</evidence>
<dbReference type="AlphaFoldDB" id="A0A9P4T4C1"/>
<protein>
    <submittedName>
        <fullName evidence="2">Uncharacterized protein</fullName>
    </submittedName>
</protein>
<dbReference type="EMBL" id="SWKU01000059">
    <property type="protein sequence ID" value="KAF2993127.1"/>
    <property type="molecule type" value="Genomic_DNA"/>
</dbReference>
<keyword evidence="3" id="KW-1185">Reference proteome</keyword>
<comment type="caution">
    <text evidence="2">The sequence shown here is derived from an EMBL/GenBank/DDBJ whole genome shotgun (WGS) entry which is preliminary data.</text>
</comment>
<feature type="region of interest" description="Disordered" evidence="1">
    <location>
        <begin position="1"/>
        <end position="71"/>
    </location>
</feature>